<evidence type="ECO:0000256" key="1">
    <source>
        <dbReference type="ARBA" id="ARBA00007557"/>
    </source>
</evidence>
<evidence type="ECO:0000313" key="3">
    <source>
        <dbReference type="EMBL" id="SUZ98029.1"/>
    </source>
</evidence>
<sequence length="627" mass="66978">MKIVLCMKYVPILSRIQFDYQAKTIIREGIPSEVNPFDLLGLVRAVELKNSPDDEVVVVSMGPPGASEGLTNCVALGADRAVLITDRALAGSDTLATSRALSIALQREKPDLIICGRNSADGDTGQVGPETAELMGLPHISHVRKLDLSDDRKSVIVERITDEGFQTLQCDLPVLVCVTEGVAPELYPDKEQMDRAEGILTEEVTASDLSDDLTLFGAEGSPTWVDDIRLVEPNRLGVLLEDVTPEDAAKQVADSLRQRLAELAAESDSGSEPVVLPRYPHGKDKSIWVVAETTRRGLAQVTHEMLGKARELAQHTKSEVVAVLIAPQNSETVAELASRGADRVLVADNSRINSICGMAVGNSLGEAVGKERPYAVLFAATADGRDLASRLAARLGLGLTGDAMDLEIDAEGRLVQLKPALGGNVIAPILSKTLPNLVTLRPGLLTPAAPESGATVTVEQMPVSAYDGPDVRLLDEEFQEDQEGLLLANALVVLGVGMGVGGLDSLAKVHEMARSVGATLATTRDVIHEGWLPQQLQVGISGRTIAPTVYLSVGIRGAFNHTVGLQRAGVIISINQNRRAVMFRSSDFGIVGTWEEFLPPLIEQLRPILLELNRARSTTTNSAKSNG</sequence>
<dbReference type="EMBL" id="UINC01002565">
    <property type="protein sequence ID" value="SUZ98029.1"/>
    <property type="molecule type" value="Genomic_DNA"/>
</dbReference>
<dbReference type="InterPro" id="IPR033948">
    <property type="entry name" value="ETF_beta_N"/>
</dbReference>
<dbReference type="Pfam" id="PF01012">
    <property type="entry name" value="ETF"/>
    <property type="match status" value="2"/>
</dbReference>
<dbReference type="InterPro" id="IPR000049">
    <property type="entry name" value="ET-Flavoprotein_bsu_CS"/>
</dbReference>
<dbReference type="Gene3D" id="3.40.50.620">
    <property type="entry name" value="HUPs"/>
    <property type="match status" value="2"/>
</dbReference>
<dbReference type="InterPro" id="IPR033947">
    <property type="entry name" value="ETF_alpha_N"/>
</dbReference>
<reference evidence="3" key="1">
    <citation type="submission" date="2018-05" db="EMBL/GenBank/DDBJ databases">
        <authorList>
            <person name="Lanie J.A."/>
            <person name="Ng W.-L."/>
            <person name="Kazmierczak K.M."/>
            <person name="Andrzejewski T.M."/>
            <person name="Davidsen T.M."/>
            <person name="Wayne K.J."/>
            <person name="Tettelin H."/>
            <person name="Glass J.I."/>
            <person name="Rusch D."/>
            <person name="Podicherti R."/>
            <person name="Tsui H.-C.T."/>
            <person name="Winkler M.E."/>
        </authorList>
    </citation>
    <scope>NUCLEOTIDE SEQUENCE</scope>
</reference>
<proteinExistence type="inferred from homology"/>
<feature type="domain" description="Electron transfer flavoprotein alpha/beta-subunit N-terminal" evidence="2">
    <location>
        <begin position="22"/>
        <end position="213"/>
    </location>
</feature>
<dbReference type="SMART" id="SM00893">
    <property type="entry name" value="ETF"/>
    <property type="match status" value="2"/>
</dbReference>
<dbReference type="InterPro" id="IPR029035">
    <property type="entry name" value="DHS-like_NAD/FAD-binding_dom"/>
</dbReference>
<dbReference type="SUPFAM" id="SSF52467">
    <property type="entry name" value="DHS-like NAD/FAD-binding domain"/>
    <property type="match status" value="1"/>
</dbReference>
<accession>A0A381S3L4</accession>
<dbReference type="PROSITE" id="PS01065">
    <property type="entry name" value="ETF_BETA"/>
    <property type="match status" value="1"/>
</dbReference>
<dbReference type="InterPro" id="IPR012255">
    <property type="entry name" value="ETF_b"/>
</dbReference>
<dbReference type="CDD" id="cd01715">
    <property type="entry name" value="ETF_alpha"/>
    <property type="match status" value="1"/>
</dbReference>
<dbReference type="InterPro" id="IPR014731">
    <property type="entry name" value="ETF_asu_C"/>
</dbReference>
<dbReference type="Pfam" id="PF00766">
    <property type="entry name" value="ETF_alpha"/>
    <property type="match status" value="1"/>
</dbReference>
<evidence type="ECO:0000259" key="2">
    <source>
        <dbReference type="SMART" id="SM00893"/>
    </source>
</evidence>
<name>A0A381S3L4_9ZZZZ</name>
<dbReference type="AlphaFoldDB" id="A0A381S3L4"/>
<dbReference type="Gene3D" id="3.40.50.1220">
    <property type="entry name" value="TPP-binding domain"/>
    <property type="match status" value="1"/>
</dbReference>
<feature type="domain" description="Electron transfer flavoprotein alpha/beta-subunit N-terminal" evidence="2">
    <location>
        <begin position="287"/>
        <end position="476"/>
    </location>
</feature>
<dbReference type="SUPFAM" id="SSF52402">
    <property type="entry name" value="Adenine nucleotide alpha hydrolases-like"/>
    <property type="match status" value="2"/>
</dbReference>
<gene>
    <name evidence="3" type="ORF">METZ01_LOCUS50883</name>
</gene>
<dbReference type="PANTHER" id="PTHR21294:SF17">
    <property type="entry name" value="PROTEIN FIXA"/>
    <property type="match status" value="1"/>
</dbReference>
<organism evidence="3">
    <name type="scientific">marine metagenome</name>
    <dbReference type="NCBI Taxonomy" id="408172"/>
    <lineage>
        <taxon>unclassified sequences</taxon>
        <taxon>metagenomes</taxon>
        <taxon>ecological metagenomes</taxon>
    </lineage>
</organism>
<comment type="similarity">
    <text evidence="1">Belongs to the ETF beta-subunit/FixA family.</text>
</comment>
<dbReference type="InterPro" id="IPR014729">
    <property type="entry name" value="Rossmann-like_a/b/a_fold"/>
</dbReference>
<dbReference type="CDD" id="cd01714">
    <property type="entry name" value="ETF_beta"/>
    <property type="match status" value="1"/>
</dbReference>
<dbReference type="PANTHER" id="PTHR21294">
    <property type="entry name" value="ELECTRON TRANSFER FLAVOPROTEIN BETA-SUBUNIT"/>
    <property type="match status" value="1"/>
</dbReference>
<dbReference type="InterPro" id="IPR014730">
    <property type="entry name" value="ETF_a/b_N"/>
</dbReference>
<protein>
    <recommendedName>
        <fullName evidence="2">Electron transfer flavoprotein alpha/beta-subunit N-terminal domain-containing protein</fullName>
    </recommendedName>
</protein>
<dbReference type="GO" id="GO:0009055">
    <property type="term" value="F:electron transfer activity"/>
    <property type="evidence" value="ECO:0007669"/>
    <property type="project" value="InterPro"/>
</dbReference>